<evidence type="ECO:0000313" key="4">
    <source>
        <dbReference type="Proteomes" id="UP000077787"/>
    </source>
</evidence>
<dbReference type="Pfam" id="PF07885">
    <property type="entry name" value="Ion_trans_2"/>
    <property type="match status" value="1"/>
</dbReference>
<evidence type="ECO:0000313" key="3">
    <source>
        <dbReference type="EMBL" id="ANF23771.1"/>
    </source>
</evidence>
<organism evidence="3 4">
    <name type="scientific">Stutzerimonas stutzeri</name>
    <name type="common">Pseudomonas stutzeri</name>
    <dbReference type="NCBI Taxonomy" id="316"/>
    <lineage>
        <taxon>Bacteria</taxon>
        <taxon>Pseudomonadati</taxon>
        <taxon>Pseudomonadota</taxon>
        <taxon>Gammaproteobacteria</taxon>
        <taxon>Pseudomonadales</taxon>
        <taxon>Pseudomonadaceae</taxon>
        <taxon>Stutzerimonas</taxon>
    </lineage>
</organism>
<evidence type="ECO:0000259" key="2">
    <source>
        <dbReference type="Pfam" id="PF07885"/>
    </source>
</evidence>
<gene>
    <name evidence="3" type="ORF">PS273GM_00735</name>
</gene>
<dbReference type="AlphaFoldDB" id="A0A172WJZ4"/>
<reference evidence="3 4" key="1">
    <citation type="submission" date="2016-05" db="EMBL/GenBank/DDBJ databases">
        <title>Genome sequence of Pseudomonas stutzeri 273 and identification of the exopolysaccharide biosynthesis locus.</title>
        <authorList>
            <person name="Wu S."/>
            <person name="Sun C."/>
        </authorList>
    </citation>
    <scope>NUCLEOTIDE SEQUENCE [LARGE SCALE GENOMIC DNA]</scope>
    <source>
        <strain evidence="3 4">273</strain>
    </source>
</reference>
<dbReference type="Gene3D" id="1.10.287.70">
    <property type="match status" value="1"/>
</dbReference>
<dbReference type="EMBL" id="CP015641">
    <property type="protein sequence ID" value="ANF23771.1"/>
    <property type="molecule type" value="Genomic_DNA"/>
</dbReference>
<keyword evidence="1" id="KW-0472">Membrane</keyword>
<feature type="domain" description="Potassium channel" evidence="2">
    <location>
        <begin position="83"/>
        <end position="157"/>
    </location>
</feature>
<dbReference type="Proteomes" id="UP000077787">
    <property type="component" value="Chromosome"/>
</dbReference>
<feature type="transmembrane region" description="Helical" evidence="1">
    <location>
        <begin position="61"/>
        <end position="88"/>
    </location>
</feature>
<evidence type="ECO:0000256" key="1">
    <source>
        <dbReference type="SAM" id="Phobius"/>
    </source>
</evidence>
<protein>
    <recommendedName>
        <fullName evidence="2">Potassium channel domain-containing protein</fullName>
    </recommendedName>
</protein>
<feature type="transmembrane region" description="Helical" evidence="1">
    <location>
        <begin position="132"/>
        <end position="153"/>
    </location>
</feature>
<proteinExistence type="predicted"/>
<keyword evidence="1" id="KW-1133">Transmembrane helix</keyword>
<name>A0A172WJZ4_STUST</name>
<keyword evidence="1" id="KW-0812">Transmembrane</keyword>
<dbReference type="InterPro" id="IPR013099">
    <property type="entry name" value="K_chnl_dom"/>
</dbReference>
<dbReference type="OrthoDB" id="3422146at2"/>
<dbReference type="SUPFAM" id="SSF81324">
    <property type="entry name" value="Voltage-gated potassium channels"/>
    <property type="match status" value="1"/>
</dbReference>
<accession>A0A172WJZ4</accession>
<feature type="transmembrane region" description="Helical" evidence="1">
    <location>
        <begin position="6"/>
        <end position="26"/>
    </location>
</feature>
<sequence>MVSYLYFLAGSLVFILIATDIIKTVFSTRGGGAISEKLTQAIWSSFFFCSRKKGSATLLEYAGPTILIVVLMFWIAGLWLGLFLMLMTEQSSIVASTTQLPTTPLEKIYYAGFTLSTLGVGDYKATSDFWRILTSVTSFSGLVFITSAITYFVQILSAVSLQNKISLYVNAMGKTPQEIIFNGHNGSDFEQLAPQFLTLSEMIFEHSINHQSFPVIHYFHASDPEQTVIPAIVRIDEACGILIHGSVESSNLQLPLKMLRASLDAYVGMVEGGLEDDPAKADKPPIPNLAILEERGVPLDQNGATYFEQPQQAQRRRLLTALLRQDGWSWRQIYSDKTGVT</sequence>